<dbReference type="Pfam" id="PF20151">
    <property type="entry name" value="DUF6533"/>
    <property type="match status" value="1"/>
</dbReference>
<organism evidence="2 3">
    <name type="scientific">Ganoderma sinense ZZ0214-1</name>
    <dbReference type="NCBI Taxonomy" id="1077348"/>
    <lineage>
        <taxon>Eukaryota</taxon>
        <taxon>Fungi</taxon>
        <taxon>Dikarya</taxon>
        <taxon>Basidiomycota</taxon>
        <taxon>Agaricomycotina</taxon>
        <taxon>Agaricomycetes</taxon>
        <taxon>Polyporales</taxon>
        <taxon>Polyporaceae</taxon>
        <taxon>Ganoderma</taxon>
    </lineage>
</organism>
<dbReference type="OrthoDB" id="3261349at2759"/>
<protein>
    <recommendedName>
        <fullName evidence="1">DUF6533 domain-containing protein</fullName>
    </recommendedName>
</protein>
<accession>A0A2G8RX05</accession>
<name>A0A2G8RX05_9APHY</name>
<evidence type="ECO:0000313" key="2">
    <source>
        <dbReference type="EMBL" id="PIL26040.1"/>
    </source>
</evidence>
<sequence>MKSYSSSDGGGWELTFAQSNHIVRIASTATFTILYFDYVITFGTEVERFWATRFSSPSSVFYLNRYLSLFGHIPIVYQFYEAHDQSVECKH</sequence>
<dbReference type="EMBL" id="AYKW01000045">
    <property type="protein sequence ID" value="PIL26040.1"/>
    <property type="molecule type" value="Genomic_DNA"/>
</dbReference>
<proteinExistence type="predicted"/>
<feature type="domain" description="DUF6533" evidence="1">
    <location>
        <begin position="27"/>
        <end position="70"/>
    </location>
</feature>
<comment type="caution">
    <text evidence="2">The sequence shown here is derived from an EMBL/GenBank/DDBJ whole genome shotgun (WGS) entry which is preliminary data.</text>
</comment>
<reference evidence="2 3" key="1">
    <citation type="journal article" date="2015" name="Sci. Rep.">
        <title>Chromosome-level genome map provides insights into diverse defense mechanisms in the medicinal fungus Ganoderma sinense.</title>
        <authorList>
            <person name="Zhu Y."/>
            <person name="Xu J."/>
            <person name="Sun C."/>
            <person name="Zhou S."/>
            <person name="Xu H."/>
            <person name="Nelson D.R."/>
            <person name="Qian J."/>
            <person name="Song J."/>
            <person name="Luo H."/>
            <person name="Xiang L."/>
            <person name="Li Y."/>
            <person name="Xu Z."/>
            <person name="Ji A."/>
            <person name="Wang L."/>
            <person name="Lu S."/>
            <person name="Hayward A."/>
            <person name="Sun W."/>
            <person name="Li X."/>
            <person name="Schwartz D.C."/>
            <person name="Wang Y."/>
            <person name="Chen S."/>
        </authorList>
    </citation>
    <scope>NUCLEOTIDE SEQUENCE [LARGE SCALE GENOMIC DNA]</scope>
    <source>
        <strain evidence="2 3">ZZ0214-1</strain>
    </source>
</reference>
<dbReference type="AlphaFoldDB" id="A0A2G8RX05"/>
<gene>
    <name evidence="2" type="ORF">GSI_11794</name>
</gene>
<keyword evidence="3" id="KW-1185">Reference proteome</keyword>
<dbReference type="Proteomes" id="UP000230002">
    <property type="component" value="Unassembled WGS sequence"/>
</dbReference>
<evidence type="ECO:0000259" key="1">
    <source>
        <dbReference type="Pfam" id="PF20151"/>
    </source>
</evidence>
<evidence type="ECO:0000313" key="3">
    <source>
        <dbReference type="Proteomes" id="UP000230002"/>
    </source>
</evidence>
<dbReference type="InterPro" id="IPR045340">
    <property type="entry name" value="DUF6533"/>
</dbReference>